<accession>A0ABQ5QZT1</accession>
<dbReference type="PANTHER" id="PTHR43221">
    <property type="entry name" value="PROTEASE HTPX"/>
    <property type="match status" value="1"/>
</dbReference>
<organism evidence="12 13">
    <name type="scientific">Phytohabitans aurantiacus</name>
    <dbReference type="NCBI Taxonomy" id="3016789"/>
    <lineage>
        <taxon>Bacteria</taxon>
        <taxon>Bacillati</taxon>
        <taxon>Actinomycetota</taxon>
        <taxon>Actinomycetes</taxon>
        <taxon>Micromonosporales</taxon>
        <taxon>Micromonosporaceae</taxon>
    </lineage>
</organism>
<comment type="caution">
    <text evidence="12">The sequence shown here is derived from an EMBL/GenBank/DDBJ whole genome shotgun (WGS) entry which is preliminary data.</text>
</comment>
<dbReference type="InterPro" id="IPR001915">
    <property type="entry name" value="Peptidase_M48"/>
</dbReference>
<keyword evidence="4" id="KW-0479">Metal-binding</keyword>
<dbReference type="Pfam" id="PF01435">
    <property type="entry name" value="Peptidase_M48"/>
    <property type="match status" value="1"/>
</dbReference>
<evidence type="ECO:0000256" key="5">
    <source>
        <dbReference type="ARBA" id="ARBA00022801"/>
    </source>
</evidence>
<dbReference type="PANTHER" id="PTHR43221:SF2">
    <property type="entry name" value="PROTEASE HTPX HOMOLOG"/>
    <property type="match status" value="1"/>
</dbReference>
<evidence type="ECO:0000259" key="11">
    <source>
        <dbReference type="Pfam" id="PF01435"/>
    </source>
</evidence>
<dbReference type="InterPro" id="IPR050083">
    <property type="entry name" value="HtpX_protease"/>
</dbReference>
<dbReference type="Gene3D" id="3.30.2010.10">
    <property type="entry name" value="Metalloproteases ('zincins'), catalytic domain"/>
    <property type="match status" value="1"/>
</dbReference>
<evidence type="ECO:0000256" key="7">
    <source>
        <dbReference type="ARBA" id="ARBA00022989"/>
    </source>
</evidence>
<keyword evidence="5 10" id="KW-0378">Hydrolase</keyword>
<dbReference type="RefSeq" id="WP_281900040.1">
    <property type="nucleotide sequence ID" value="NZ_BSDI01000029.1"/>
</dbReference>
<protein>
    <recommendedName>
        <fullName evidence="11">Peptidase M48 domain-containing protein</fullName>
    </recommendedName>
</protein>
<dbReference type="EMBL" id="BSDI01000029">
    <property type="protein sequence ID" value="GLI00001.1"/>
    <property type="molecule type" value="Genomic_DNA"/>
</dbReference>
<keyword evidence="6 10" id="KW-0862">Zinc</keyword>
<gene>
    <name evidence="12" type="ORF">Pa4123_52760</name>
</gene>
<keyword evidence="3" id="KW-0812">Transmembrane</keyword>
<dbReference type="Proteomes" id="UP001144280">
    <property type="component" value="Unassembled WGS sequence"/>
</dbReference>
<evidence type="ECO:0000256" key="4">
    <source>
        <dbReference type="ARBA" id="ARBA00022723"/>
    </source>
</evidence>
<evidence type="ECO:0000256" key="3">
    <source>
        <dbReference type="ARBA" id="ARBA00022692"/>
    </source>
</evidence>
<keyword evidence="2 10" id="KW-0645">Protease</keyword>
<evidence type="ECO:0000256" key="1">
    <source>
        <dbReference type="ARBA" id="ARBA00022475"/>
    </source>
</evidence>
<evidence type="ECO:0000313" key="12">
    <source>
        <dbReference type="EMBL" id="GLI00001.1"/>
    </source>
</evidence>
<evidence type="ECO:0000256" key="9">
    <source>
        <dbReference type="ARBA" id="ARBA00023136"/>
    </source>
</evidence>
<keyword evidence="8 10" id="KW-0482">Metalloprotease</keyword>
<reference evidence="12" key="1">
    <citation type="submission" date="2022-12" db="EMBL/GenBank/DDBJ databases">
        <title>New Phytohabitans aurantiacus sp. RD004123 nov., an actinomycete isolated from soil.</title>
        <authorList>
            <person name="Triningsih D.W."/>
            <person name="Harunari E."/>
            <person name="Igarashi Y."/>
        </authorList>
    </citation>
    <scope>NUCLEOTIDE SEQUENCE</scope>
    <source>
        <strain evidence="12">RD004123</strain>
    </source>
</reference>
<evidence type="ECO:0000256" key="10">
    <source>
        <dbReference type="RuleBase" id="RU003983"/>
    </source>
</evidence>
<keyword evidence="1" id="KW-1003">Cell membrane</keyword>
<evidence type="ECO:0000256" key="6">
    <source>
        <dbReference type="ARBA" id="ARBA00022833"/>
    </source>
</evidence>
<feature type="domain" description="Peptidase M48" evidence="11">
    <location>
        <begin position="64"/>
        <end position="290"/>
    </location>
</feature>
<keyword evidence="13" id="KW-1185">Reference proteome</keyword>
<keyword evidence="7" id="KW-1133">Transmembrane helix</keyword>
<comment type="similarity">
    <text evidence="10">Belongs to the peptidase M48 family.</text>
</comment>
<evidence type="ECO:0000256" key="2">
    <source>
        <dbReference type="ARBA" id="ARBA00022670"/>
    </source>
</evidence>
<proteinExistence type="inferred from homology"/>
<sequence>MTASLLLLTGVALLVAFGLWLVFYNFPQLTILFGLIALALAFTLRPRLGRLDPTVDVLSRDRAPTLFALVDQVTAAIGAPTPHIIAVDETVGAYTTSIGIRRRRVLCLGLPLWAVLQRQQRVALLGHELGHFVNGDLRRGLLTQPAYTMLGTTADLIRPVDTVNGGIAEMIVAVAQSIAARTLYVLHLLLVWTGQRDAQRAEYLADELAASTAGSTAVADLMDTLLAAETIDMVIRREARAGRGLANWRTALAEARTATTQLPLLRQLSIRDETSLFASHPPTGLRARMATTRPHHEPTVTLTAAHAEQIDIELTKHYQRLQRNLSME</sequence>
<keyword evidence="9" id="KW-0472">Membrane</keyword>
<dbReference type="CDD" id="cd07328">
    <property type="entry name" value="M48_Ste24p_like"/>
    <property type="match status" value="1"/>
</dbReference>
<comment type="cofactor">
    <cofactor evidence="10">
        <name>Zn(2+)</name>
        <dbReference type="ChEBI" id="CHEBI:29105"/>
    </cofactor>
    <text evidence="10">Binds 1 zinc ion per subunit.</text>
</comment>
<name>A0ABQ5QZT1_9ACTN</name>
<evidence type="ECO:0000256" key="8">
    <source>
        <dbReference type="ARBA" id="ARBA00023049"/>
    </source>
</evidence>
<evidence type="ECO:0000313" key="13">
    <source>
        <dbReference type="Proteomes" id="UP001144280"/>
    </source>
</evidence>